<comment type="caution">
    <text evidence="5">The sequence shown here is derived from an EMBL/GenBank/DDBJ whole genome shotgun (WGS) entry which is preliminary data.</text>
</comment>
<comment type="subcellular location">
    <subcellularLocation>
        <location evidence="2">Nucleus</location>
    </subcellularLocation>
</comment>
<feature type="domain" description="G-patch" evidence="4">
    <location>
        <begin position="71"/>
        <end position="117"/>
    </location>
</feature>
<reference evidence="5 6" key="1">
    <citation type="journal article" date="2017" name="PLoS Biol.">
        <title>The sea cucumber genome provides insights into morphological evolution and visceral regeneration.</title>
        <authorList>
            <person name="Zhang X."/>
            <person name="Sun L."/>
            <person name="Yuan J."/>
            <person name="Sun Y."/>
            <person name="Gao Y."/>
            <person name="Zhang L."/>
            <person name="Li S."/>
            <person name="Dai H."/>
            <person name="Hamel J.F."/>
            <person name="Liu C."/>
            <person name="Yu Y."/>
            <person name="Liu S."/>
            <person name="Lin W."/>
            <person name="Guo K."/>
            <person name="Jin S."/>
            <person name="Xu P."/>
            <person name="Storey K.B."/>
            <person name="Huan P."/>
            <person name="Zhang T."/>
            <person name="Zhou Y."/>
            <person name="Zhang J."/>
            <person name="Lin C."/>
            <person name="Li X."/>
            <person name="Xing L."/>
            <person name="Huo D."/>
            <person name="Sun M."/>
            <person name="Wang L."/>
            <person name="Mercier A."/>
            <person name="Li F."/>
            <person name="Yang H."/>
            <person name="Xiang J."/>
        </authorList>
    </citation>
    <scope>NUCLEOTIDE SEQUENCE [LARGE SCALE GENOMIC DNA]</scope>
    <source>
        <strain evidence="5">Shaxun</strain>
        <tissue evidence="5">Muscle</tissue>
    </source>
</reference>
<dbReference type="PANTHER" id="PTHR23329">
    <property type="entry name" value="TUFTELIN-INTERACTING PROTEIN 11-RELATED"/>
    <property type="match status" value="1"/>
</dbReference>
<dbReference type="PIRSF" id="PIRSF017706">
    <property type="entry name" value="TFIP11"/>
    <property type="match status" value="1"/>
</dbReference>
<keyword evidence="2" id="KW-0747">Spliceosome</keyword>
<organism evidence="5 6">
    <name type="scientific">Stichopus japonicus</name>
    <name type="common">Sea cucumber</name>
    <dbReference type="NCBI Taxonomy" id="307972"/>
    <lineage>
        <taxon>Eukaryota</taxon>
        <taxon>Metazoa</taxon>
        <taxon>Echinodermata</taxon>
        <taxon>Eleutherozoa</taxon>
        <taxon>Echinozoa</taxon>
        <taxon>Holothuroidea</taxon>
        <taxon>Aspidochirotacea</taxon>
        <taxon>Aspidochirotida</taxon>
        <taxon>Stichopodidae</taxon>
        <taxon>Apostichopus</taxon>
    </lineage>
</organism>
<keyword evidence="6" id="KW-1185">Reference proteome</keyword>
<dbReference type="Pfam" id="PF07842">
    <property type="entry name" value="GCFC"/>
    <property type="match status" value="1"/>
</dbReference>
<dbReference type="InterPro" id="IPR022783">
    <property type="entry name" value="GCFC_dom"/>
</dbReference>
<feature type="compositionally biased region" description="Acidic residues" evidence="3">
    <location>
        <begin position="16"/>
        <end position="32"/>
    </location>
</feature>
<sequence>MGFISAGVTGVKTPDDDAPTDEELEDSKEVEEEGKKEPEERLPGGKMTRAQKAHAMLMKADKNLGAWEKNTKGFGQKLLLKMGYIPGKGLGKSNQGIVRPVEATKRRGKGAIGAHGSEHPHLDVEDVVADLEEEEDRQFQEQLSQWKRAPGDLGKGKKVVYKYRTAEEVLISGVSKKSRKKESDPTISKVKVIDMTQPEQRIMGSYHEMAQQHERPSETFDGTEDQKRAFEMPELEHNLQLLVEMSEQHIIHHDRQLHHEEDLVVNLQHEKVKLEGVLKEETLRISRLKKVLEMIDRCEEKFKLNSTDPLVLDDCEIMMKRLQVDYLEEYRAFEVSQLAVVIMFPFVRRELNSWSPFEEVRKHEDLFQKWKRILDNDDNRINIPDGPTINMYERMVWELWMPCVRRAISQWSPRSSDQVQEFLENWIPLIPVWVKDNIFDQLIMPRLVKEVEDWDPLTDVVPIHSWIHPWLPLLGDKLEPVYAPIRQKFGNALTGWHPSDSSAKTILTPWKAVFSQGTMDAFILRNIVPKLAICLQEFSINPYQQHLQPFHWVMAWDEFLPTPVMVTLFEKNFFPKWIQVLISWLGNSPNFEEVSNWFSGWKSLFPTRISTEPVIKNYFSDALAIMNRAVSGHNIIKENLAYLSNLQRQRARGQERWEDKLASTPQAEVPETFRELLERKAEESGILFVPTNKREEGIQVFALGNRHIFIKKGVVFIQDHTEWKPVPLTTAIEMGKGTRSKDPKVKWPPKSSGHQGPEVTNVKWPPWSMGHQGIVVIKINEPIRSMGGQGQGAKDQVVIKVLWSSRSRSQKCQWDIKGTSRSMSQRSIDHQGQVAIKVKGPL</sequence>
<proteinExistence type="inferred from homology"/>
<dbReference type="InterPro" id="IPR000467">
    <property type="entry name" value="G_patch_dom"/>
</dbReference>
<dbReference type="STRING" id="307972.A0A2G8LFB9"/>
<keyword evidence="2" id="KW-0539">Nucleus</keyword>
<evidence type="ECO:0000313" key="6">
    <source>
        <dbReference type="Proteomes" id="UP000230750"/>
    </source>
</evidence>
<dbReference type="Proteomes" id="UP000230750">
    <property type="component" value="Unassembled WGS sequence"/>
</dbReference>
<dbReference type="GO" id="GO:0003676">
    <property type="term" value="F:nucleic acid binding"/>
    <property type="evidence" value="ECO:0007669"/>
    <property type="project" value="InterPro"/>
</dbReference>
<protein>
    <submittedName>
        <fullName evidence="5">Putative tuftelin-interacting protein 11 isoform X2</fullName>
    </submittedName>
</protein>
<dbReference type="GO" id="GO:0000390">
    <property type="term" value="P:spliceosomal complex disassembly"/>
    <property type="evidence" value="ECO:0007669"/>
    <property type="project" value="InterPro"/>
</dbReference>
<gene>
    <name evidence="5" type="ORF">BSL78_04118</name>
</gene>
<dbReference type="SMART" id="SM00443">
    <property type="entry name" value="G_patch"/>
    <property type="match status" value="1"/>
</dbReference>
<evidence type="ECO:0000313" key="5">
    <source>
        <dbReference type="EMBL" id="PIK58951.1"/>
    </source>
</evidence>
<comment type="similarity">
    <text evidence="1 2">Belongs to the TFP11/STIP family.</text>
</comment>
<dbReference type="OrthoDB" id="4822at2759"/>
<keyword evidence="2" id="KW-0508">mRNA splicing</keyword>
<keyword evidence="2" id="KW-0507">mRNA processing</keyword>
<feature type="region of interest" description="Disordered" evidence="3">
    <location>
        <begin position="736"/>
        <end position="764"/>
    </location>
</feature>
<evidence type="ECO:0000256" key="3">
    <source>
        <dbReference type="SAM" id="MobiDB-lite"/>
    </source>
</evidence>
<evidence type="ECO:0000259" key="4">
    <source>
        <dbReference type="PROSITE" id="PS50174"/>
    </source>
</evidence>
<evidence type="ECO:0000256" key="2">
    <source>
        <dbReference type="PIRNR" id="PIRNR017706"/>
    </source>
</evidence>
<accession>A0A2G8LFB9</accession>
<dbReference type="InterPro" id="IPR024933">
    <property type="entry name" value="TFP11"/>
</dbReference>
<dbReference type="PROSITE" id="PS50174">
    <property type="entry name" value="G_PATCH"/>
    <property type="match status" value="1"/>
</dbReference>
<dbReference type="EMBL" id="MRZV01000097">
    <property type="protein sequence ID" value="PIK58951.1"/>
    <property type="molecule type" value="Genomic_DNA"/>
</dbReference>
<feature type="region of interest" description="Disordered" evidence="3">
    <location>
        <begin position="1"/>
        <end position="50"/>
    </location>
</feature>
<dbReference type="GO" id="GO:0071008">
    <property type="term" value="C:U2-type post-mRNA release spliceosomal complex"/>
    <property type="evidence" value="ECO:0007669"/>
    <property type="project" value="TreeGrafter"/>
</dbReference>
<name>A0A2G8LFB9_STIJA</name>
<feature type="compositionally biased region" description="Basic and acidic residues" evidence="3">
    <location>
        <begin position="33"/>
        <end position="43"/>
    </location>
</feature>
<dbReference type="AlphaFoldDB" id="A0A2G8LFB9"/>
<dbReference type="InterPro" id="IPR045211">
    <property type="entry name" value="TFP11/STIP/Ntr1"/>
</dbReference>
<dbReference type="Pfam" id="PF01585">
    <property type="entry name" value="G-patch"/>
    <property type="match status" value="1"/>
</dbReference>
<dbReference type="PANTHER" id="PTHR23329:SF1">
    <property type="entry name" value="TUFTELIN-INTERACTING PROTEIN 11"/>
    <property type="match status" value="1"/>
</dbReference>
<evidence type="ECO:0000256" key="1">
    <source>
        <dbReference type="ARBA" id="ARBA00010900"/>
    </source>
</evidence>